<protein>
    <recommendedName>
        <fullName evidence="3">Transposase</fullName>
    </recommendedName>
</protein>
<sequence>MPRRTPAQQLIAEIHSWETEHLIDLRDMLTGLIEAQQQPVTLAVADRRPDGSEVGVRGGTGHIELKMIPDRKSGKSYGPYKYLRYRGITKRGAIGLKSVYLGKALPSTTETQSPAIEASTLNER</sequence>
<accession>A0A951UQ71</accession>
<reference evidence="1" key="1">
    <citation type="submission" date="2021-05" db="EMBL/GenBank/DDBJ databases">
        <authorList>
            <person name="Pietrasiak N."/>
            <person name="Ward R."/>
            <person name="Stajich J.E."/>
            <person name="Kurbessoian T."/>
        </authorList>
    </citation>
    <scope>NUCLEOTIDE SEQUENCE</scope>
    <source>
        <strain evidence="1">UHER 2000/2452</strain>
    </source>
</reference>
<organism evidence="1 2">
    <name type="scientific">Drouetiella hepatica Uher 2000/2452</name>
    <dbReference type="NCBI Taxonomy" id="904376"/>
    <lineage>
        <taxon>Bacteria</taxon>
        <taxon>Bacillati</taxon>
        <taxon>Cyanobacteriota</taxon>
        <taxon>Cyanophyceae</taxon>
        <taxon>Oculatellales</taxon>
        <taxon>Oculatellaceae</taxon>
        <taxon>Drouetiella</taxon>
    </lineage>
</organism>
<evidence type="ECO:0000313" key="1">
    <source>
        <dbReference type="EMBL" id="MBW4662045.1"/>
    </source>
</evidence>
<evidence type="ECO:0000313" key="2">
    <source>
        <dbReference type="Proteomes" id="UP000757435"/>
    </source>
</evidence>
<dbReference type="EMBL" id="JAHHHD010000054">
    <property type="protein sequence ID" value="MBW4662045.1"/>
    <property type="molecule type" value="Genomic_DNA"/>
</dbReference>
<proteinExistence type="predicted"/>
<evidence type="ECO:0008006" key="3">
    <source>
        <dbReference type="Google" id="ProtNLM"/>
    </source>
</evidence>
<reference evidence="1" key="2">
    <citation type="journal article" date="2022" name="Microbiol. Resour. Announc.">
        <title>Metagenome Sequencing to Explore Phylogenomics of Terrestrial Cyanobacteria.</title>
        <authorList>
            <person name="Ward R.D."/>
            <person name="Stajich J.E."/>
            <person name="Johansen J.R."/>
            <person name="Huntemann M."/>
            <person name="Clum A."/>
            <person name="Foster B."/>
            <person name="Foster B."/>
            <person name="Roux S."/>
            <person name="Palaniappan K."/>
            <person name="Varghese N."/>
            <person name="Mukherjee S."/>
            <person name="Reddy T.B.K."/>
            <person name="Daum C."/>
            <person name="Copeland A."/>
            <person name="Chen I.A."/>
            <person name="Ivanova N.N."/>
            <person name="Kyrpides N.C."/>
            <person name="Shapiro N."/>
            <person name="Eloe-Fadrosh E.A."/>
            <person name="Pietrasiak N."/>
        </authorList>
    </citation>
    <scope>NUCLEOTIDE SEQUENCE</scope>
    <source>
        <strain evidence="1">UHER 2000/2452</strain>
    </source>
</reference>
<dbReference type="Proteomes" id="UP000757435">
    <property type="component" value="Unassembled WGS sequence"/>
</dbReference>
<comment type="caution">
    <text evidence="1">The sequence shown here is derived from an EMBL/GenBank/DDBJ whole genome shotgun (WGS) entry which is preliminary data.</text>
</comment>
<name>A0A951UQ71_9CYAN</name>
<gene>
    <name evidence="1" type="ORF">KME15_25590</name>
</gene>
<dbReference type="AlphaFoldDB" id="A0A951UQ71"/>